<proteinExistence type="inferred from homology"/>
<evidence type="ECO:0000256" key="2">
    <source>
        <dbReference type="ARBA" id="ARBA00023002"/>
    </source>
</evidence>
<dbReference type="RefSeq" id="WP_245678437.1">
    <property type="nucleotide sequence ID" value="NZ_CP012159.1"/>
</dbReference>
<dbReference type="PROSITE" id="PS00061">
    <property type="entry name" value="ADH_SHORT"/>
    <property type="match status" value="1"/>
</dbReference>
<reference evidence="6 7" key="1">
    <citation type="submission" date="2015-07" db="EMBL/GenBank/DDBJ databases">
        <title>Genome analysis of myxobacterium Chondromyces crocatus Cm c5 reveals a high potential for natural compound synthesis and the genetic basis for the loss of fruiting body formation.</title>
        <authorList>
            <person name="Zaburannyi N."/>
            <person name="Bunk B."/>
            <person name="Maier J."/>
            <person name="Overmann J."/>
            <person name="Mueller R."/>
        </authorList>
    </citation>
    <scope>NUCLEOTIDE SEQUENCE [LARGE SCALE GENOMIC DNA]</scope>
    <source>
        <strain evidence="6 7">Cm c5</strain>
    </source>
</reference>
<feature type="domain" description="Ketoreductase" evidence="5">
    <location>
        <begin position="22"/>
        <end position="207"/>
    </location>
</feature>
<keyword evidence="2" id="KW-0560">Oxidoreductase</keyword>
<dbReference type="InterPro" id="IPR057326">
    <property type="entry name" value="KR_dom"/>
</dbReference>
<protein>
    <submittedName>
        <fullName evidence="6">Ketoacyl reductase</fullName>
    </submittedName>
</protein>
<dbReference type="AlphaFoldDB" id="A0A0K1ED18"/>
<dbReference type="EMBL" id="CP012159">
    <property type="protein sequence ID" value="AKT38771.1"/>
    <property type="molecule type" value="Genomic_DNA"/>
</dbReference>
<feature type="compositionally biased region" description="Basic and acidic residues" evidence="4">
    <location>
        <begin position="297"/>
        <end position="308"/>
    </location>
</feature>
<dbReference type="KEGG" id="ccro:CMC5_029170"/>
<keyword evidence="7" id="KW-1185">Reference proteome</keyword>
<gene>
    <name evidence="6" type="ORF">CMC5_029170</name>
</gene>
<dbReference type="Pfam" id="PF00106">
    <property type="entry name" value="adh_short"/>
    <property type="match status" value="1"/>
</dbReference>
<dbReference type="InterPro" id="IPR036291">
    <property type="entry name" value="NAD(P)-bd_dom_sf"/>
</dbReference>
<dbReference type="PRINTS" id="PR00080">
    <property type="entry name" value="SDRFAMILY"/>
</dbReference>
<accession>A0A0K1ED18</accession>
<dbReference type="CDD" id="cd05233">
    <property type="entry name" value="SDR_c"/>
    <property type="match status" value="1"/>
</dbReference>
<name>A0A0K1ED18_CHOCO</name>
<dbReference type="InterPro" id="IPR002347">
    <property type="entry name" value="SDR_fam"/>
</dbReference>
<evidence type="ECO:0000256" key="3">
    <source>
        <dbReference type="RuleBase" id="RU000363"/>
    </source>
</evidence>
<dbReference type="STRING" id="52.CMC5_029170"/>
<dbReference type="PANTHER" id="PTHR44196:SF1">
    <property type="entry name" value="DEHYDROGENASE_REDUCTASE SDR FAMILY MEMBER 7B"/>
    <property type="match status" value="1"/>
</dbReference>
<dbReference type="InterPro" id="IPR020904">
    <property type="entry name" value="Sc_DH/Rdtase_CS"/>
</dbReference>
<dbReference type="GO" id="GO:0016020">
    <property type="term" value="C:membrane"/>
    <property type="evidence" value="ECO:0007669"/>
    <property type="project" value="TreeGrafter"/>
</dbReference>
<evidence type="ECO:0000256" key="1">
    <source>
        <dbReference type="ARBA" id="ARBA00006484"/>
    </source>
</evidence>
<dbReference type="Gene3D" id="3.40.50.720">
    <property type="entry name" value="NAD(P)-binding Rossmann-like Domain"/>
    <property type="match status" value="1"/>
</dbReference>
<dbReference type="PATRIC" id="fig|52.7.peg.3208"/>
<evidence type="ECO:0000313" key="7">
    <source>
        <dbReference type="Proteomes" id="UP000067626"/>
    </source>
</evidence>
<dbReference type="SUPFAM" id="SSF51735">
    <property type="entry name" value="NAD(P)-binding Rossmann-fold domains"/>
    <property type="match status" value="1"/>
</dbReference>
<feature type="compositionally biased region" description="Low complexity" evidence="4">
    <location>
        <begin position="325"/>
        <end position="336"/>
    </location>
</feature>
<dbReference type="GO" id="GO:0016491">
    <property type="term" value="F:oxidoreductase activity"/>
    <property type="evidence" value="ECO:0007669"/>
    <property type="project" value="UniProtKB-KW"/>
</dbReference>
<organism evidence="6 7">
    <name type="scientific">Chondromyces crocatus</name>
    <dbReference type="NCBI Taxonomy" id="52"/>
    <lineage>
        <taxon>Bacteria</taxon>
        <taxon>Pseudomonadati</taxon>
        <taxon>Myxococcota</taxon>
        <taxon>Polyangia</taxon>
        <taxon>Polyangiales</taxon>
        <taxon>Polyangiaceae</taxon>
        <taxon>Chondromyces</taxon>
    </lineage>
</organism>
<dbReference type="Proteomes" id="UP000067626">
    <property type="component" value="Chromosome"/>
</dbReference>
<evidence type="ECO:0000313" key="6">
    <source>
        <dbReference type="EMBL" id="AKT38771.1"/>
    </source>
</evidence>
<comment type="similarity">
    <text evidence="1 3">Belongs to the short-chain dehydrogenases/reductases (SDR) family.</text>
</comment>
<evidence type="ECO:0000256" key="4">
    <source>
        <dbReference type="SAM" id="MobiDB-lite"/>
    </source>
</evidence>
<dbReference type="PRINTS" id="PR00081">
    <property type="entry name" value="GDHRDH"/>
</dbReference>
<dbReference type="PANTHER" id="PTHR44196">
    <property type="entry name" value="DEHYDROGENASE/REDUCTASE SDR FAMILY MEMBER 7B"/>
    <property type="match status" value="1"/>
</dbReference>
<feature type="region of interest" description="Disordered" evidence="4">
    <location>
        <begin position="288"/>
        <end position="342"/>
    </location>
</feature>
<evidence type="ECO:0000259" key="5">
    <source>
        <dbReference type="SMART" id="SM00822"/>
    </source>
</evidence>
<dbReference type="SMART" id="SM00822">
    <property type="entry name" value="PKS_KR"/>
    <property type="match status" value="1"/>
</dbReference>
<sequence>MASVALARNLLARRRRLDLRGRVVVITGGSRGLGLLMAEEFGRAGARIAICGRDADALSRARTHLETLGIEVHALGCDLGEREEAEAFVDGVVDVFGRIDVLVNNAGAIHVAPVEESGVEGIEEAMRSNFWSATYVTLHALPHLKARGSAGRIVNITSVGGRVAIPHMVGYAASKFAMAGFSEGLCVELARSGIKVTTVVPGLMRTGSIYNATFGGDAEAEFAWFSVLASLPIVSVSARHAARAIVRATLDGRQEVKLGLSAHAASLAHGMAPGFTTRAIAAAGSLFPSSEPQDAEEAPRVQRGRDVDSALPGSMAVRLSDDAARNNNEAPPSAAREASRSR</sequence>